<dbReference type="Pfam" id="PF17963">
    <property type="entry name" value="Big_9"/>
    <property type="match status" value="4"/>
</dbReference>
<name>A0A6I3MBL6_9MICO</name>
<evidence type="ECO:0000256" key="2">
    <source>
        <dbReference type="ARBA" id="ARBA00023326"/>
    </source>
</evidence>
<dbReference type="Gene3D" id="2.60.40.2810">
    <property type="match status" value="1"/>
</dbReference>
<dbReference type="EMBL" id="WMLB01000023">
    <property type="protein sequence ID" value="MTH68776.1"/>
    <property type="molecule type" value="Genomic_DNA"/>
</dbReference>
<protein>
    <submittedName>
        <fullName evidence="4">Fibronectin type III domain-containing protein</fullName>
    </submittedName>
</protein>
<keyword evidence="1" id="KW-0378">Hydrolase</keyword>
<proteinExistence type="predicted"/>
<keyword evidence="2" id="KW-0119">Carbohydrate metabolism</keyword>
<organism evidence="4 5">
    <name type="scientific">Agromyces bracchium</name>
    <dbReference type="NCBI Taxonomy" id="88376"/>
    <lineage>
        <taxon>Bacteria</taxon>
        <taxon>Bacillati</taxon>
        <taxon>Actinomycetota</taxon>
        <taxon>Actinomycetes</taxon>
        <taxon>Micrococcales</taxon>
        <taxon>Microbacteriaceae</taxon>
        <taxon>Agromyces</taxon>
    </lineage>
</organism>
<evidence type="ECO:0000259" key="3">
    <source>
        <dbReference type="PROSITE" id="PS50853"/>
    </source>
</evidence>
<dbReference type="OrthoDB" id="5241356at2"/>
<dbReference type="InterPro" id="IPR013783">
    <property type="entry name" value="Ig-like_fold"/>
</dbReference>
<gene>
    <name evidence="4" type="ORF">GJ743_10380</name>
</gene>
<dbReference type="SUPFAM" id="SSF82171">
    <property type="entry name" value="DPP6 N-terminal domain-like"/>
    <property type="match status" value="1"/>
</dbReference>
<comment type="caution">
    <text evidence="4">The sequence shown here is derived from an EMBL/GenBank/DDBJ whole genome shotgun (WGS) entry which is preliminary data.</text>
</comment>
<dbReference type="RefSeq" id="WP_155051847.1">
    <property type="nucleotide sequence ID" value="NZ_BAAAIB010000002.1"/>
</dbReference>
<reference evidence="4 5" key="1">
    <citation type="submission" date="2019-11" db="EMBL/GenBank/DDBJ databases">
        <title>Agromyces kandeliae sp. nov., isolated from mangrove soil.</title>
        <authorList>
            <person name="Wang R."/>
        </authorList>
    </citation>
    <scope>NUCLEOTIDE SEQUENCE [LARGE SCALE GENOMIC DNA]</scope>
    <source>
        <strain evidence="4 5">JCM 11433</strain>
    </source>
</reference>
<dbReference type="InterPro" id="IPR003961">
    <property type="entry name" value="FN3_dom"/>
</dbReference>
<feature type="domain" description="Fibronectin type-III" evidence="3">
    <location>
        <begin position="1562"/>
        <end position="1658"/>
    </location>
</feature>
<evidence type="ECO:0000313" key="4">
    <source>
        <dbReference type="EMBL" id="MTH68776.1"/>
    </source>
</evidence>
<dbReference type="InterPro" id="IPR036116">
    <property type="entry name" value="FN3_sf"/>
</dbReference>
<feature type="domain" description="Fibronectin type-III" evidence="3">
    <location>
        <begin position="1464"/>
        <end position="1561"/>
    </location>
</feature>
<dbReference type="SUPFAM" id="SSF49265">
    <property type="entry name" value="Fibronectin type III"/>
    <property type="match status" value="2"/>
</dbReference>
<dbReference type="GO" id="GO:0016798">
    <property type="term" value="F:hydrolase activity, acting on glycosyl bonds"/>
    <property type="evidence" value="ECO:0007669"/>
    <property type="project" value="UniProtKB-KW"/>
</dbReference>
<dbReference type="CDD" id="cd00063">
    <property type="entry name" value="FN3"/>
    <property type="match status" value="1"/>
</dbReference>
<keyword evidence="1" id="KW-0326">Glycosidase</keyword>
<dbReference type="Gene3D" id="2.60.40.10">
    <property type="entry name" value="Immunoglobulins"/>
    <property type="match status" value="1"/>
</dbReference>
<dbReference type="GO" id="GO:0000272">
    <property type="term" value="P:polysaccharide catabolic process"/>
    <property type="evidence" value="ECO:0007669"/>
    <property type="project" value="UniProtKB-KW"/>
</dbReference>
<dbReference type="Proteomes" id="UP000433071">
    <property type="component" value="Unassembled WGS sequence"/>
</dbReference>
<sequence>MNLRAAWARRRSAIVTGASVAAVVALVAGVAVASGGYTAQRIDLGDASVWVANDGRQTVGRANTAVLELNAVVDTGGARSEVVQDGATVLVMDRDRASVGIVDPTTSTVTATVAVPGDAELALAGDRVVVSAGGDLWVWPVQDFAAFDAEDDPALSFGPGSMISVDESGRILAYTPTTGVVSRVSAEDPDRTQATWQLEPLDDDVVTQLTSVAGRWAILDEEAAVLTFEGGAVISLEGLADPGDDPVLQRPATTGDGVLVATRERLLEIPFDGSEPIERDDGHDGEPAAPFVDGDCRHAAWGDGTAWRDCDGGAGAPVGPLEGAGGAMSPDFLANGETVVLNDRRSGATWAASGDYGLIDNWDDLLAIERDDETVEQNDPDATPTIEKAQVAPVALDDEFGARPGRTTLLPVLLNDYDANGDVLVVSAVDGELPDGARLDLVADRQQVQVTLGESAQGAFEFGYTIDDGRGGTARAIVSITVRPPEENEAPRQVRESRAIVEQGGRVTTAVLGEWVDPDGDPIFLRRASAEAPDRVSSTADGVVVFDEAGEGATRTVSLAVSDGRDEGVGAMVVTVRAPGEAPLIAESFVALATAGEEIELEPLRHVRGGTGMPHLTAVPSKPEAVITPDFDAGTFRFRTDAVRTHYLEYTVTDEGRTATGLVRVEVSAPPERDTIPVTVPHTAFLRLEQPMEVDILASDIDPTGGLLIITGLEATVDPALRVEVVEHRVLRVTLMQPLATGSTTFGYHVSNGLADATGSVTVVEVPRPDRFQPPVAVADTASARTGDVIDIPVLDNDEHPDGDRLTLSPGLVEEPEAGLLFTSGSRLRYHAPDRPGEFEAVYRVEGPDGQFGTASVRITVRDADAESNSPPVPRTATARVLAGGSVRIPIPLGGIDPDGDSVQLIGQESNPERGTVVDRGADWLEYRAGDYSAGTDTFAYTVVDALGARATGTVRVGVAPGLEGARHPVAIEDEITVRPGRTVAVRVLENDTDPDGSALSLTDVEANTPGAVVERVDDMVVVDVPNGPGLYGAIYTVENERQATASSYVRITADPDAPLTRPEAADIVLSLTDVLDEEEVDVDVLDEVFIADADAADADVALIPGYSDGARVSGGTVHIEVEDRRRIVPYSVAHPDDPDLRAYAFIWVPGRDDALPQLRRDAPPVEVTTGEEVVLDLEDYVVAASGRPVRLTDAATVRASHSDGSELAVDADTVRFRSEPGYFGPASISFTVTDGDSADDPEGRTGTVVIPIEVTPRAGQPPAFDGGVIDFEPGQEKAIDLERLTSLPGSDDADLEYRVIGDVPEGFGATLDGTELRVRASESTPQGTRTSITVGVSADGVEGTPGRIELRVVPSTRPLARPAPDVAVAPRGLTTAVDVLDNDAAGNPFPDTPLRVIRVRGLGAENLPAGLTVVPDADRSRLSVSVSAGAEPVNTTLEYQVADATNDSSRYAWGTVTISVQDRPDPVTDARLTGFRDGELDLSFGAGASNNSPIEAYRISLLDPDGGDELAASDCGATTCTVPTLGNGPGAAVVVRIQARNAIGLGEPVQLPTPVWSDVIPPAASGLRAVPLDGRLRVEWVPVSTGAGSPVSTYVVWIAGSPIEVDAGRACTASVCSVESQGLANGSSVSITVSARNGALPALAAWTEASTTGTPFGAPVAGGITVDADSAAGTVVVSWPPFGGNGDAIAGYFVQRLVEGETAVPGGAQACSVTTPAPGSVVAPTVGGTVAEMVRVGPGASSVQFSGTNVESARYGFVVWGWNRAGCVSTEVATTVVRPAPGAVQDVGSAMDWSNAETWDRYIDSVDGGTKRLQIIAIDAAGARVGSPKDFSGTGWLRQLLNRPFGQTARFQVRSCTVWGTCGPWSGTFPGGESPTLTFALPGRSYDEATSTWSWTAAPANNGLPAAFRCGADGDRVGRTAQSATSCQVAGAKPGDRVWLDVEVAGVTARFESR</sequence>
<dbReference type="PROSITE" id="PS50853">
    <property type="entry name" value="FN3"/>
    <property type="match status" value="2"/>
</dbReference>
<evidence type="ECO:0000256" key="1">
    <source>
        <dbReference type="ARBA" id="ARBA00023295"/>
    </source>
</evidence>
<dbReference type="SMART" id="SM00060">
    <property type="entry name" value="FN3"/>
    <property type="match status" value="3"/>
</dbReference>
<evidence type="ECO:0000313" key="5">
    <source>
        <dbReference type="Proteomes" id="UP000433071"/>
    </source>
</evidence>
<accession>A0A6I3MBL6</accession>
<keyword evidence="5" id="KW-1185">Reference proteome</keyword>
<keyword evidence="2" id="KW-0624">Polysaccharide degradation</keyword>